<feature type="domain" description="OmpA-like" evidence="4">
    <location>
        <begin position="162"/>
        <end position="314"/>
    </location>
</feature>
<evidence type="ECO:0000256" key="1">
    <source>
        <dbReference type="PROSITE-ProRule" id="PRU00473"/>
    </source>
</evidence>
<reference evidence="5 6" key="1">
    <citation type="submission" date="2019-03" db="EMBL/GenBank/DDBJ databases">
        <title>Genomic Encyclopedia of Type Strains, Phase IV (KMG-IV): sequencing the most valuable type-strain genomes for metagenomic binning, comparative biology and taxonomic classification.</title>
        <authorList>
            <person name="Goeker M."/>
        </authorList>
    </citation>
    <scope>NUCLEOTIDE SEQUENCE [LARGE SCALE GENOMIC DNA]</scope>
    <source>
        <strain evidence="5 6">DSM 18063</strain>
    </source>
</reference>
<dbReference type="Pfam" id="PF00691">
    <property type="entry name" value="OmpA"/>
    <property type="match status" value="1"/>
</dbReference>
<proteinExistence type="predicted"/>
<keyword evidence="1 3" id="KW-0472">Membrane</keyword>
<keyword evidence="3" id="KW-0812">Transmembrane</keyword>
<organism evidence="5 6">
    <name type="scientific">Rhodovulum marinum</name>
    <dbReference type="NCBI Taxonomy" id="320662"/>
    <lineage>
        <taxon>Bacteria</taxon>
        <taxon>Pseudomonadati</taxon>
        <taxon>Pseudomonadota</taxon>
        <taxon>Alphaproteobacteria</taxon>
        <taxon>Rhodobacterales</taxon>
        <taxon>Paracoccaceae</taxon>
        <taxon>Rhodovulum</taxon>
    </lineage>
</organism>
<dbReference type="InterPro" id="IPR006665">
    <property type="entry name" value="OmpA-like"/>
</dbReference>
<dbReference type="PROSITE" id="PS51123">
    <property type="entry name" value="OMPA_2"/>
    <property type="match status" value="1"/>
</dbReference>
<evidence type="ECO:0000256" key="2">
    <source>
        <dbReference type="SAM" id="Coils"/>
    </source>
</evidence>
<dbReference type="Gene3D" id="6.10.250.3150">
    <property type="match status" value="1"/>
</dbReference>
<dbReference type="InterPro" id="IPR050330">
    <property type="entry name" value="Bact_OuterMem_StrucFunc"/>
</dbReference>
<dbReference type="PANTHER" id="PTHR30329">
    <property type="entry name" value="STATOR ELEMENT OF FLAGELLAR MOTOR COMPLEX"/>
    <property type="match status" value="1"/>
</dbReference>
<dbReference type="CDD" id="cd07185">
    <property type="entry name" value="OmpA_C-like"/>
    <property type="match status" value="1"/>
</dbReference>
<dbReference type="Gene3D" id="3.30.1330.60">
    <property type="entry name" value="OmpA-like domain"/>
    <property type="match status" value="1"/>
</dbReference>
<keyword evidence="2" id="KW-0175">Coiled coil</keyword>
<protein>
    <submittedName>
        <fullName evidence="5">Flagellar motor protein MotB</fullName>
    </submittedName>
</protein>
<keyword evidence="5" id="KW-0966">Cell projection</keyword>
<comment type="caution">
    <text evidence="5">The sequence shown here is derived from an EMBL/GenBank/DDBJ whole genome shotgun (WGS) entry which is preliminary data.</text>
</comment>
<dbReference type="Proteomes" id="UP000294835">
    <property type="component" value="Unassembled WGS sequence"/>
</dbReference>
<dbReference type="InterPro" id="IPR036737">
    <property type="entry name" value="OmpA-like_sf"/>
</dbReference>
<dbReference type="EMBL" id="SLXP01000017">
    <property type="protein sequence ID" value="TCP38804.1"/>
    <property type="molecule type" value="Genomic_DNA"/>
</dbReference>
<evidence type="ECO:0000256" key="3">
    <source>
        <dbReference type="SAM" id="Phobius"/>
    </source>
</evidence>
<gene>
    <name evidence="5" type="ORF">EV662_11738</name>
</gene>
<dbReference type="PANTHER" id="PTHR30329:SF21">
    <property type="entry name" value="LIPOPROTEIN YIAD-RELATED"/>
    <property type="match status" value="1"/>
</dbReference>
<dbReference type="SUPFAM" id="SSF103088">
    <property type="entry name" value="OmpA-like"/>
    <property type="match status" value="1"/>
</dbReference>
<dbReference type="AlphaFoldDB" id="A0A4R2PUE5"/>
<feature type="transmembrane region" description="Helical" evidence="3">
    <location>
        <begin position="21"/>
        <end position="41"/>
    </location>
</feature>
<name>A0A4R2PUE5_9RHOB</name>
<evidence type="ECO:0000259" key="4">
    <source>
        <dbReference type="PROSITE" id="PS51123"/>
    </source>
</evidence>
<keyword evidence="3" id="KW-1133">Transmembrane helix</keyword>
<evidence type="ECO:0000313" key="5">
    <source>
        <dbReference type="EMBL" id="TCP38804.1"/>
    </source>
</evidence>
<dbReference type="GO" id="GO:0016020">
    <property type="term" value="C:membrane"/>
    <property type="evidence" value="ECO:0007669"/>
    <property type="project" value="UniProtKB-UniRule"/>
</dbReference>
<feature type="coiled-coil region" evidence="2">
    <location>
        <begin position="55"/>
        <end position="117"/>
    </location>
</feature>
<sequence length="342" mass="37904">MMRLGVRRRREEEEAETAFVSMTDMTVSFLFIVMILLAFFASQYNEKDVVPRPIHETVVQERDEAKKEIERLMLSIAKLQAQIEALEQQVAARDAEIAKRDAKIADLERQLAEALEKLRQRDPLEAYNAQSVRARHDMIERLAAAVQEDIIREKIEGLAVSAQGDALRFQGSGLFASGQGGLSGNSLRIIRLLGEHLEGQLPCFTVGSRGAISETCNPGLVLIETVQIEGHTDADSSQISNIDLSMRRAMSAFTAIVPDASRNDAPSMLAFQNLLGQPVLAVAGYGEMRPIAGNDSPEGKAANRRIDLRFIMYVPPGKDLIPRTVRDISRISAELQRRRGQP</sequence>
<accession>A0A4R2PUE5</accession>
<evidence type="ECO:0000313" key="6">
    <source>
        <dbReference type="Proteomes" id="UP000294835"/>
    </source>
</evidence>
<keyword evidence="5" id="KW-0282">Flagellum</keyword>
<keyword evidence="6" id="KW-1185">Reference proteome</keyword>
<keyword evidence="5" id="KW-0969">Cilium</keyword>